<gene>
    <name evidence="2" type="ORF">MNOR_LOCUS13245</name>
</gene>
<dbReference type="PANTHER" id="PTHR33977">
    <property type="entry name" value="ZINC ION BINDING PROTEIN"/>
    <property type="match status" value="1"/>
</dbReference>
<dbReference type="AlphaFoldDB" id="A0AAV2QLZ9"/>
<keyword evidence="3" id="KW-1185">Reference proteome</keyword>
<reference evidence="2 3" key="1">
    <citation type="submission" date="2024-05" db="EMBL/GenBank/DDBJ databases">
        <authorList>
            <person name="Wallberg A."/>
        </authorList>
    </citation>
    <scope>NUCLEOTIDE SEQUENCE [LARGE SCALE GENOMIC DNA]</scope>
</reference>
<comment type="caution">
    <text evidence="2">The sequence shown here is derived from an EMBL/GenBank/DDBJ whole genome shotgun (WGS) entry which is preliminary data.</text>
</comment>
<dbReference type="PANTHER" id="PTHR33977:SF1">
    <property type="entry name" value="ZINC ION BINDING PROTEIN"/>
    <property type="match status" value="1"/>
</dbReference>
<dbReference type="Pfam" id="PF21056">
    <property type="entry name" value="ZSWIM1-3_RNaseH-like"/>
    <property type="match status" value="1"/>
</dbReference>
<evidence type="ECO:0000313" key="2">
    <source>
        <dbReference type="EMBL" id="CAL4087507.1"/>
    </source>
</evidence>
<sequence>DNLFAVGLQTRQQLDIMRGGDTRVLCVDTTYCKKQYEIFLFSFLLPDGYGKGYPVAHFLTNHQDERTLHYLFSSLKERCPTLKISAVMTDDSKSGSNAHKGLSYLFGETRHLLCHSYLGRLWKWRMKMTCKDDKGLQVEVMTFLSAIIQEVSADFFQDLSNSFIEKYSSRCPQFTENFNKNYMKRTVQWAKCQRLALDGTTDSIPVCRDLSEKLKSYFKNRKVKRKIHDLMLVLLNFWNDIHVDVQTNGTGVTSNEAENWDNEPFLQTLDFQSEEIRASNEAYDELEKLRNYLQHPNVKNHQQLAQHIANKMTNVTAILKELTEQCESIIPADSVQMHTETEVATKNIIDSVTY</sequence>
<protein>
    <recommendedName>
        <fullName evidence="1">ZSWIM1/3 RNaseH-like domain-containing protein</fullName>
    </recommendedName>
</protein>
<dbReference type="InterPro" id="IPR048324">
    <property type="entry name" value="ZSWIM1-3_RNaseH-like"/>
</dbReference>
<dbReference type="EMBL" id="CAXKWB010007504">
    <property type="protein sequence ID" value="CAL4087507.1"/>
    <property type="molecule type" value="Genomic_DNA"/>
</dbReference>
<feature type="non-terminal residue" evidence="2">
    <location>
        <position position="1"/>
    </location>
</feature>
<name>A0AAV2QLZ9_MEGNR</name>
<feature type="domain" description="ZSWIM1/3 RNaseH-like" evidence="1">
    <location>
        <begin position="23"/>
        <end position="92"/>
    </location>
</feature>
<proteinExistence type="predicted"/>
<organism evidence="2 3">
    <name type="scientific">Meganyctiphanes norvegica</name>
    <name type="common">Northern krill</name>
    <name type="synonym">Thysanopoda norvegica</name>
    <dbReference type="NCBI Taxonomy" id="48144"/>
    <lineage>
        <taxon>Eukaryota</taxon>
        <taxon>Metazoa</taxon>
        <taxon>Ecdysozoa</taxon>
        <taxon>Arthropoda</taxon>
        <taxon>Crustacea</taxon>
        <taxon>Multicrustacea</taxon>
        <taxon>Malacostraca</taxon>
        <taxon>Eumalacostraca</taxon>
        <taxon>Eucarida</taxon>
        <taxon>Euphausiacea</taxon>
        <taxon>Euphausiidae</taxon>
        <taxon>Meganyctiphanes</taxon>
    </lineage>
</organism>
<dbReference type="Proteomes" id="UP001497623">
    <property type="component" value="Unassembled WGS sequence"/>
</dbReference>
<accession>A0AAV2QLZ9</accession>
<evidence type="ECO:0000313" key="3">
    <source>
        <dbReference type="Proteomes" id="UP001497623"/>
    </source>
</evidence>
<evidence type="ECO:0000259" key="1">
    <source>
        <dbReference type="Pfam" id="PF21056"/>
    </source>
</evidence>